<comment type="caution">
    <text evidence="3">The sequence shown here is derived from an EMBL/GenBank/DDBJ whole genome shotgun (WGS) entry which is preliminary data.</text>
</comment>
<keyword evidence="1" id="KW-0175">Coiled coil</keyword>
<keyword evidence="4" id="KW-1185">Reference proteome</keyword>
<dbReference type="Pfam" id="PF00754">
    <property type="entry name" value="F5_F8_type_C"/>
    <property type="match status" value="1"/>
</dbReference>
<name>A0ABR2J189_9EUKA</name>
<dbReference type="InterPro" id="IPR008979">
    <property type="entry name" value="Galactose-bd-like_sf"/>
</dbReference>
<evidence type="ECO:0000313" key="4">
    <source>
        <dbReference type="Proteomes" id="UP001470230"/>
    </source>
</evidence>
<reference evidence="3 4" key="1">
    <citation type="submission" date="2024-04" db="EMBL/GenBank/DDBJ databases">
        <title>Tritrichomonas musculus Genome.</title>
        <authorList>
            <person name="Alves-Ferreira E."/>
            <person name="Grigg M."/>
            <person name="Lorenzi H."/>
            <person name="Galac M."/>
        </authorList>
    </citation>
    <scope>NUCLEOTIDE SEQUENCE [LARGE SCALE GENOMIC DNA]</scope>
    <source>
        <strain evidence="3 4">EAF2021</strain>
    </source>
</reference>
<feature type="coiled-coil region" evidence="1">
    <location>
        <begin position="129"/>
        <end position="156"/>
    </location>
</feature>
<dbReference type="EMBL" id="JAPFFF010000013">
    <property type="protein sequence ID" value="KAK8871670.1"/>
    <property type="molecule type" value="Genomic_DNA"/>
</dbReference>
<dbReference type="Proteomes" id="UP001470230">
    <property type="component" value="Unassembled WGS sequence"/>
</dbReference>
<dbReference type="InterPro" id="IPR000421">
    <property type="entry name" value="FA58C"/>
</dbReference>
<feature type="domain" description="F5/8 type C" evidence="2">
    <location>
        <begin position="322"/>
        <end position="425"/>
    </location>
</feature>
<dbReference type="Gene3D" id="2.60.120.260">
    <property type="entry name" value="Galactose-binding domain-like"/>
    <property type="match status" value="1"/>
</dbReference>
<evidence type="ECO:0000313" key="3">
    <source>
        <dbReference type="EMBL" id="KAK8871670.1"/>
    </source>
</evidence>
<dbReference type="SUPFAM" id="SSF49785">
    <property type="entry name" value="Galactose-binding domain-like"/>
    <property type="match status" value="1"/>
</dbReference>
<organism evidence="3 4">
    <name type="scientific">Tritrichomonas musculus</name>
    <dbReference type="NCBI Taxonomy" id="1915356"/>
    <lineage>
        <taxon>Eukaryota</taxon>
        <taxon>Metamonada</taxon>
        <taxon>Parabasalia</taxon>
        <taxon>Tritrichomonadida</taxon>
        <taxon>Tritrichomonadidae</taxon>
        <taxon>Tritrichomonas</taxon>
    </lineage>
</organism>
<protein>
    <recommendedName>
        <fullName evidence="2">F5/8 type C domain-containing protein</fullName>
    </recommendedName>
</protein>
<evidence type="ECO:0000256" key="1">
    <source>
        <dbReference type="SAM" id="Coils"/>
    </source>
</evidence>
<proteinExistence type="predicted"/>
<gene>
    <name evidence="3" type="ORF">M9Y10_007408</name>
</gene>
<accession>A0ABR2J189</accession>
<sequence>MEEAIDYEAPIANFRRLIKRDQSEQFKIIVKYSFDNVSEHEFFLDTTINEARIISCKIDESFQNDPTICQYQIDIPNYFLKENTEESELKEIMQFILKTTNQKVHIPKEKLKLFTIFQYLLGECDKDALKKLNLLINNQEEAIQFLNTEFHDLSIQYLSSNLLQLIESGQASTISEPVFNEVIDLYTESLNDETTKNDDDELIKIFDKMKSANLDRSTIMYFLMHIEFEEFNDDMTEYFDENIDDEILLESLPRVMHLFKKQVKLVHGKKKIKGKITECQFNGNEQSGIFAFINQLCGGDAVNNGLITVRDGLGTVKNKIKNLFNPNSGCYSSSPSNENDAWIEFNFGQRKINLSSYTIRSCSANSGPKTWRISGSNDGSNWTVLNRQVNMNDLKSQNVQKRFECQKNEEYYQFIRFIEEESWHSSRYYMHFYYFELFGSILESNQS</sequence>
<evidence type="ECO:0000259" key="2">
    <source>
        <dbReference type="Pfam" id="PF00754"/>
    </source>
</evidence>